<dbReference type="FunFam" id="3.40.50.970:FF:000007">
    <property type="entry name" value="Acetolactate synthase"/>
    <property type="match status" value="1"/>
</dbReference>
<evidence type="ECO:0000313" key="9">
    <source>
        <dbReference type="Proteomes" id="UP000000345"/>
    </source>
</evidence>
<name>D9PUA0_METTM</name>
<dbReference type="RefSeq" id="WP_013295026.1">
    <property type="nucleotide sequence ID" value="NC_014408.1"/>
</dbReference>
<protein>
    <submittedName>
        <fullName evidence="8">Predicted acetolactate synthase, large subunit</fullName>
    </submittedName>
</protein>
<dbReference type="GO" id="GO:0009099">
    <property type="term" value="P:L-valine biosynthetic process"/>
    <property type="evidence" value="ECO:0007669"/>
    <property type="project" value="TreeGrafter"/>
</dbReference>
<evidence type="ECO:0000259" key="6">
    <source>
        <dbReference type="Pfam" id="PF02775"/>
    </source>
</evidence>
<dbReference type="InterPro" id="IPR012000">
    <property type="entry name" value="Thiamin_PyroP_enz_cen_dom"/>
</dbReference>
<evidence type="ECO:0000256" key="2">
    <source>
        <dbReference type="ARBA" id="ARBA00007812"/>
    </source>
</evidence>
<dbReference type="GeneID" id="41326887"/>
<dbReference type="GeneID" id="9703895"/>
<dbReference type="GO" id="GO:0030976">
    <property type="term" value="F:thiamine pyrophosphate binding"/>
    <property type="evidence" value="ECO:0007669"/>
    <property type="project" value="InterPro"/>
</dbReference>
<dbReference type="PANTHER" id="PTHR18968">
    <property type="entry name" value="THIAMINE PYROPHOSPHATE ENZYMES"/>
    <property type="match status" value="1"/>
</dbReference>
<dbReference type="Pfam" id="PF00205">
    <property type="entry name" value="TPP_enzyme_M"/>
    <property type="match status" value="1"/>
</dbReference>
<dbReference type="SUPFAM" id="SSF52467">
    <property type="entry name" value="DHS-like NAD/FAD-binding domain"/>
    <property type="match status" value="1"/>
</dbReference>
<organism evidence="8 9">
    <name type="scientific">Methanothermobacter marburgensis (strain ATCC BAA-927 / DSM 2133 / JCM 14651 / NBRC 100331 / OCM 82 / Marburg)</name>
    <name type="common">Methanobacterium thermoautotrophicum</name>
    <dbReference type="NCBI Taxonomy" id="79929"/>
    <lineage>
        <taxon>Archaea</taxon>
        <taxon>Methanobacteriati</taxon>
        <taxon>Methanobacteriota</taxon>
        <taxon>Methanomada group</taxon>
        <taxon>Methanobacteria</taxon>
        <taxon>Methanobacteriales</taxon>
        <taxon>Methanobacteriaceae</taxon>
        <taxon>Methanothermobacter</taxon>
    </lineage>
</organism>
<dbReference type="GO" id="GO:0003984">
    <property type="term" value="F:acetolactate synthase activity"/>
    <property type="evidence" value="ECO:0007669"/>
    <property type="project" value="TreeGrafter"/>
</dbReference>
<dbReference type="GO" id="GO:0050660">
    <property type="term" value="F:flavin adenine dinucleotide binding"/>
    <property type="evidence" value="ECO:0007669"/>
    <property type="project" value="TreeGrafter"/>
</dbReference>
<reference key="1">
    <citation type="submission" date="2009-08" db="EMBL/GenBank/DDBJ databases">
        <title>The genome sequence of Methanothermobacter marburgensis.</title>
        <authorList>
            <person name="Kaster A."/>
            <person name="Seedorf H."/>
            <person name="Goenrich M."/>
            <person name="Wiezer A."/>
            <person name="Liesegang H."/>
            <person name="Thauer R."/>
            <person name="Gottschalk G."/>
        </authorList>
    </citation>
    <scope>NUCLEOTIDE SEQUENCE</scope>
    <source>
        <strain>Marburg</strain>
    </source>
</reference>
<dbReference type="AlphaFoldDB" id="D9PUA0"/>
<evidence type="ECO:0000259" key="5">
    <source>
        <dbReference type="Pfam" id="PF00205"/>
    </source>
</evidence>
<dbReference type="InterPro" id="IPR000399">
    <property type="entry name" value="TPP-bd_CS"/>
</dbReference>
<dbReference type="InterPro" id="IPR045229">
    <property type="entry name" value="TPP_enz"/>
</dbReference>
<dbReference type="OrthoDB" id="6837at2157"/>
<evidence type="ECO:0000313" key="8">
    <source>
        <dbReference type="EMBL" id="ADL57798.1"/>
    </source>
</evidence>
<evidence type="ECO:0000256" key="1">
    <source>
        <dbReference type="ARBA" id="ARBA00001964"/>
    </source>
</evidence>
<dbReference type="EMBL" id="CP001710">
    <property type="protein sequence ID" value="ADL57798.1"/>
    <property type="molecule type" value="Genomic_DNA"/>
</dbReference>
<reference evidence="8 9" key="2">
    <citation type="journal article" date="2010" name="J. Bacteriol.">
        <title>Complete genome sequence of Methanothermobacter marburgensis, a methanoarchaeon model organism.</title>
        <authorList>
            <person name="Liesegang H."/>
            <person name="Kaster A.K."/>
            <person name="Wiezer A."/>
            <person name="Goenrich M."/>
            <person name="Wollherr A."/>
            <person name="Seedorf H."/>
            <person name="Gottschalk G."/>
            <person name="Thauer R.K."/>
        </authorList>
    </citation>
    <scope>NUCLEOTIDE SEQUENCE [LARGE SCALE GENOMIC DNA]</scope>
    <source>
        <strain evidence="9">ATCC BAA-927 / DSM 2133 / JCM 14651 / NBRC 100331 / OCM 82 / Marburg</strain>
    </source>
</reference>
<comment type="cofactor">
    <cofactor evidence="1">
        <name>thiamine diphosphate</name>
        <dbReference type="ChEBI" id="CHEBI:58937"/>
    </cofactor>
</comment>
<accession>D9PUA0</accession>
<feature type="domain" description="Thiamine pyrophosphate enzyme N-terminal TPP-binding" evidence="7">
    <location>
        <begin position="5"/>
        <end position="113"/>
    </location>
</feature>
<gene>
    <name evidence="8" type="ordered locus">MTBMA_c01890</name>
</gene>
<feature type="domain" description="Thiamine pyrophosphate enzyme TPP-binding" evidence="6">
    <location>
        <begin position="364"/>
        <end position="509"/>
    </location>
</feature>
<keyword evidence="3 4" id="KW-0786">Thiamine pyrophosphate</keyword>
<dbReference type="PaxDb" id="79929-MTBMA_c01890"/>
<dbReference type="CDD" id="cd07035">
    <property type="entry name" value="TPP_PYR_POX_like"/>
    <property type="match status" value="1"/>
</dbReference>
<comment type="similarity">
    <text evidence="2 4">Belongs to the TPP enzyme family.</text>
</comment>
<dbReference type="GO" id="GO:0005948">
    <property type="term" value="C:acetolactate synthase complex"/>
    <property type="evidence" value="ECO:0007669"/>
    <property type="project" value="TreeGrafter"/>
</dbReference>
<keyword evidence="9" id="KW-1185">Reference proteome</keyword>
<dbReference type="InterPro" id="IPR029035">
    <property type="entry name" value="DHS-like_NAD/FAD-binding_dom"/>
</dbReference>
<dbReference type="PATRIC" id="fig|79929.8.peg.185"/>
<dbReference type="Gene3D" id="3.40.50.1220">
    <property type="entry name" value="TPP-binding domain"/>
    <property type="match status" value="1"/>
</dbReference>
<dbReference type="SUPFAM" id="SSF52518">
    <property type="entry name" value="Thiamin diphosphate-binding fold (THDP-binding)"/>
    <property type="match status" value="2"/>
</dbReference>
<dbReference type="InterPro" id="IPR029061">
    <property type="entry name" value="THDP-binding"/>
</dbReference>
<dbReference type="Proteomes" id="UP000000345">
    <property type="component" value="Chromosome"/>
</dbReference>
<dbReference type="InterPro" id="IPR012001">
    <property type="entry name" value="Thiamin_PyroP_enz_TPP-bd_dom"/>
</dbReference>
<dbReference type="Pfam" id="PF02775">
    <property type="entry name" value="TPP_enzyme_C"/>
    <property type="match status" value="1"/>
</dbReference>
<dbReference type="GO" id="GO:0044272">
    <property type="term" value="P:sulfur compound biosynthetic process"/>
    <property type="evidence" value="ECO:0007669"/>
    <property type="project" value="UniProtKB-ARBA"/>
</dbReference>
<sequence>MKVCAEILTEMLEEVGFTHIFGHPGEQILPLYEALRKSEIQHVLMRHEQGAVHAADGYARASGRPGVCVATGGPGALNLVMGVAAANTDSVPLIALTGDLPRGEGGGRFQEADIEGVFSPVVKKSRTARNGEDAALALLDALDAFERGVTGVMHINLPKDVLEEGVGTIEKPPSTPGKTPCLDDVIEVLRSAEKPLVLAGAGIIWAGAVEGFRKFITENLLPVVTTYSGRGVLPEDHPLCLGMAGTRGTPTGNYAARECDVLLVLGSRLSDRTSAAIGNPRIIHVNTDPNVLRGDFRLNMNVRDFLMHGIRVKHPVRWLRELYGFRVKNPPLYDLPAGEEKILRTSSAVRSILDAAPDAVVVSDAGSHTTWVTLHRRVLRERGLLFSGGFGPMGYGLPAAVGAKIARPDDDVLLVAGDGGFQMTIQELGTVAELDLGITMCILNNGQLDVIRQWQEMKYGESYSVKMRNPDFVRLAGAYGICAERVYEIGEVAGAVERGLDSGEPYLVELMVEEENIPLPDLDP</sequence>
<feature type="domain" description="Thiamine pyrophosphate enzyme central" evidence="5">
    <location>
        <begin position="183"/>
        <end position="298"/>
    </location>
</feature>
<evidence type="ECO:0000259" key="7">
    <source>
        <dbReference type="Pfam" id="PF02776"/>
    </source>
</evidence>
<dbReference type="STRING" id="79929.MTBMA_c01890"/>
<evidence type="ECO:0000256" key="4">
    <source>
        <dbReference type="RuleBase" id="RU362132"/>
    </source>
</evidence>
<dbReference type="Gene3D" id="3.40.50.970">
    <property type="match status" value="2"/>
</dbReference>
<dbReference type="KEGG" id="mmg:MTBMA_c01890"/>
<dbReference type="GO" id="GO:0000287">
    <property type="term" value="F:magnesium ion binding"/>
    <property type="evidence" value="ECO:0007669"/>
    <property type="project" value="InterPro"/>
</dbReference>
<dbReference type="HOGENOM" id="CLU_013748_3_1_2"/>
<dbReference type="PROSITE" id="PS00187">
    <property type="entry name" value="TPP_ENZYMES"/>
    <property type="match status" value="1"/>
</dbReference>
<dbReference type="InterPro" id="IPR011766">
    <property type="entry name" value="TPP_enzyme_TPP-bd"/>
</dbReference>
<dbReference type="GO" id="GO:0009097">
    <property type="term" value="P:isoleucine biosynthetic process"/>
    <property type="evidence" value="ECO:0007669"/>
    <property type="project" value="TreeGrafter"/>
</dbReference>
<dbReference type="Pfam" id="PF02776">
    <property type="entry name" value="TPP_enzyme_N"/>
    <property type="match status" value="1"/>
</dbReference>
<dbReference type="PANTHER" id="PTHR18968:SF13">
    <property type="entry name" value="ACETOLACTATE SYNTHASE CATALYTIC SUBUNIT, MITOCHONDRIAL"/>
    <property type="match status" value="1"/>
</dbReference>
<proteinExistence type="inferred from homology"/>
<evidence type="ECO:0000256" key="3">
    <source>
        <dbReference type="ARBA" id="ARBA00023052"/>
    </source>
</evidence>